<dbReference type="PANTHER" id="PTHR43861:SF3">
    <property type="entry name" value="PUTATIVE (AFU_ORTHOLOGUE AFUA_2G14390)-RELATED"/>
    <property type="match status" value="1"/>
</dbReference>
<dbReference type="CDD" id="cd02440">
    <property type="entry name" value="AdoMet_MTases"/>
    <property type="match status" value="1"/>
</dbReference>
<evidence type="ECO:0000259" key="2">
    <source>
        <dbReference type="Pfam" id="PF13847"/>
    </source>
</evidence>
<dbReference type="GO" id="GO:0032259">
    <property type="term" value="P:methylation"/>
    <property type="evidence" value="ECO:0007669"/>
    <property type="project" value="UniProtKB-KW"/>
</dbReference>
<dbReference type="EMBL" id="QUMS01000001">
    <property type="protein sequence ID" value="REG11343.1"/>
    <property type="molecule type" value="Genomic_DNA"/>
</dbReference>
<dbReference type="Proteomes" id="UP000256388">
    <property type="component" value="Unassembled WGS sequence"/>
</dbReference>
<keyword evidence="4" id="KW-1185">Reference proteome</keyword>
<organism evidence="3 4">
    <name type="scientific">Pelolinea submarina</name>
    <dbReference type="NCBI Taxonomy" id="913107"/>
    <lineage>
        <taxon>Bacteria</taxon>
        <taxon>Bacillati</taxon>
        <taxon>Chloroflexota</taxon>
        <taxon>Anaerolineae</taxon>
        <taxon>Anaerolineales</taxon>
        <taxon>Anaerolineaceae</taxon>
        <taxon>Pelolinea</taxon>
    </lineage>
</organism>
<evidence type="ECO:0000313" key="3">
    <source>
        <dbReference type="EMBL" id="REG11343.1"/>
    </source>
</evidence>
<dbReference type="GO" id="GO:0008168">
    <property type="term" value="F:methyltransferase activity"/>
    <property type="evidence" value="ECO:0007669"/>
    <property type="project" value="UniProtKB-KW"/>
</dbReference>
<keyword evidence="3" id="KW-0489">Methyltransferase</keyword>
<reference evidence="3 4" key="1">
    <citation type="submission" date="2018-08" db="EMBL/GenBank/DDBJ databases">
        <title>Genomic Encyclopedia of Type Strains, Phase IV (KMG-IV): sequencing the most valuable type-strain genomes for metagenomic binning, comparative biology and taxonomic classification.</title>
        <authorList>
            <person name="Goeker M."/>
        </authorList>
    </citation>
    <scope>NUCLEOTIDE SEQUENCE [LARGE SCALE GENOMIC DNA]</scope>
    <source>
        <strain evidence="3 4">DSM 23923</strain>
    </source>
</reference>
<dbReference type="AlphaFoldDB" id="A0A3E0AI43"/>
<dbReference type="Pfam" id="PF13847">
    <property type="entry name" value="Methyltransf_31"/>
    <property type="match status" value="1"/>
</dbReference>
<comment type="caution">
    <text evidence="3">The sequence shown here is derived from an EMBL/GenBank/DDBJ whole genome shotgun (WGS) entry which is preliminary data.</text>
</comment>
<dbReference type="Gene3D" id="3.40.50.150">
    <property type="entry name" value="Vaccinia Virus protein VP39"/>
    <property type="match status" value="1"/>
</dbReference>
<protein>
    <submittedName>
        <fullName evidence="3">Methyltransferase family protein</fullName>
    </submittedName>
</protein>
<keyword evidence="1 3" id="KW-0808">Transferase</keyword>
<evidence type="ECO:0000256" key="1">
    <source>
        <dbReference type="ARBA" id="ARBA00022679"/>
    </source>
</evidence>
<dbReference type="SUPFAM" id="SSF53335">
    <property type="entry name" value="S-adenosyl-L-methionine-dependent methyltransferases"/>
    <property type="match status" value="1"/>
</dbReference>
<dbReference type="OrthoDB" id="150268at2"/>
<accession>A0A3E0AI43</accession>
<feature type="domain" description="Methyltransferase" evidence="2">
    <location>
        <begin position="32"/>
        <end position="140"/>
    </location>
</feature>
<gene>
    <name evidence="3" type="ORF">DFR64_1221</name>
</gene>
<proteinExistence type="predicted"/>
<name>A0A3E0AI43_9CHLR</name>
<dbReference type="RefSeq" id="WP_116224474.1">
    <property type="nucleotide sequence ID" value="NZ_AP018437.1"/>
</dbReference>
<dbReference type="InterPro" id="IPR025714">
    <property type="entry name" value="Methyltranfer_dom"/>
</dbReference>
<dbReference type="PANTHER" id="PTHR43861">
    <property type="entry name" value="TRANS-ACONITATE 2-METHYLTRANSFERASE-RELATED"/>
    <property type="match status" value="1"/>
</dbReference>
<sequence>MKPERRLKRFNKLAASPKYKSQEVLAIMNLRPGMIVADVGSGGGFYTQAFAKAVAPDGWVVAVDTDPRNLEYIKDSVKAMGIDNVKTFVTPSDHLELPAQQYDWIFMRDMYHHIADPSTYFQFIARFLKPRGLVVLIDYTKPRGFAMSFSSLHQHYSDPAKIRYVMQQEGLDLFRSFKFLPKQSFQIFGLKH</sequence>
<evidence type="ECO:0000313" key="4">
    <source>
        <dbReference type="Proteomes" id="UP000256388"/>
    </source>
</evidence>
<dbReference type="InterPro" id="IPR029063">
    <property type="entry name" value="SAM-dependent_MTases_sf"/>
</dbReference>